<reference evidence="1" key="1">
    <citation type="submission" date="2020-06" db="EMBL/GenBank/DDBJ databases">
        <title>WGS assembly of Ceratodon purpureus strain R40.</title>
        <authorList>
            <person name="Carey S.B."/>
            <person name="Jenkins J."/>
            <person name="Shu S."/>
            <person name="Lovell J.T."/>
            <person name="Sreedasyam A."/>
            <person name="Maumus F."/>
            <person name="Tiley G.P."/>
            <person name="Fernandez-Pozo N."/>
            <person name="Barry K."/>
            <person name="Chen C."/>
            <person name="Wang M."/>
            <person name="Lipzen A."/>
            <person name="Daum C."/>
            <person name="Saski C.A."/>
            <person name="Payton A.C."/>
            <person name="Mcbreen J.C."/>
            <person name="Conrad R.E."/>
            <person name="Kollar L.M."/>
            <person name="Olsson S."/>
            <person name="Huttunen S."/>
            <person name="Landis J.B."/>
            <person name="Wickett N.J."/>
            <person name="Johnson M.G."/>
            <person name="Rensing S.A."/>
            <person name="Grimwood J."/>
            <person name="Schmutz J."/>
            <person name="Mcdaniel S.F."/>
        </authorList>
    </citation>
    <scope>NUCLEOTIDE SEQUENCE</scope>
    <source>
        <strain evidence="1">R40</strain>
    </source>
</reference>
<evidence type="ECO:0000313" key="1">
    <source>
        <dbReference type="EMBL" id="KAG0589944.1"/>
    </source>
</evidence>
<keyword evidence="2" id="KW-1185">Reference proteome</keyword>
<sequence length="129" mass="14639">SFLNHKTIRKDATYQADRWRNEQKKPESNPNYCSFVLVPVMHSKTLVPQLRVFGLQLTCTPAEENTPSTVQLSHHNLSAHNLYTSLKQWYCCTTGVGRLMQVAEVISHPQKTLSVASSLFYLILDDSTS</sequence>
<dbReference type="Proteomes" id="UP000822688">
    <property type="component" value="Chromosome 1"/>
</dbReference>
<comment type="caution">
    <text evidence="1">The sequence shown here is derived from an EMBL/GenBank/DDBJ whole genome shotgun (WGS) entry which is preliminary data.</text>
</comment>
<feature type="non-terminal residue" evidence="1">
    <location>
        <position position="1"/>
    </location>
</feature>
<proteinExistence type="predicted"/>
<dbReference type="EMBL" id="CM026421">
    <property type="protein sequence ID" value="KAG0589944.1"/>
    <property type="molecule type" value="Genomic_DNA"/>
</dbReference>
<organism evidence="1 2">
    <name type="scientific">Ceratodon purpureus</name>
    <name type="common">Fire moss</name>
    <name type="synonym">Dicranum purpureum</name>
    <dbReference type="NCBI Taxonomy" id="3225"/>
    <lineage>
        <taxon>Eukaryota</taxon>
        <taxon>Viridiplantae</taxon>
        <taxon>Streptophyta</taxon>
        <taxon>Embryophyta</taxon>
        <taxon>Bryophyta</taxon>
        <taxon>Bryophytina</taxon>
        <taxon>Bryopsida</taxon>
        <taxon>Dicranidae</taxon>
        <taxon>Pseudoditrichales</taxon>
        <taxon>Ditrichaceae</taxon>
        <taxon>Ceratodon</taxon>
    </lineage>
</organism>
<accession>A0A8T0J201</accession>
<dbReference type="AlphaFoldDB" id="A0A8T0J201"/>
<name>A0A8T0J201_CERPU</name>
<gene>
    <name evidence="1" type="ORF">KC19_1G058800</name>
</gene>
<evidence type="ECO:0000313" key="2">
    <source>
        <dbReference type="Proteomes" id="UP000822688"/>
    </source>
</evidence>
<protein>
    <submittedName>
        <fullName evidence="1">Uncharacterized protein</fullName>
    </submittedName>
</protein>